<feature type="signal peptide" evidence="1">
    <location>
        <begin position="1"/>
        <end position="23"/>
    </location>
</feature>
<keyword evidence="2" id="KW-0378">Hydrolase</keyword>
<dbReference type="Gramene" id="KGN52301">
    <property type="protein sequence ID" value="KGN52301"/>
    <property type="gene ID" value="Csa_5G623650"/>
</dbReference>
<dbReference type="Proteomes" id="UP000029981">
    <property type="component" value="Chromosome 5"/>
</dbReference>
<dbReference type="STRING" id="3659.A0A0A0KWW0"/>
<name>A0A0A0KWW0_CUCSA</name>
<evidence type="ECO:0000313" key="2">
    <source>
        <dbReference type="EMBL" id="KGN52301.1"/>
    </source>
</evidence>
<dbReference type="OMA" id="MKTACIF"/>
<organism evidence="2 3">
    <name type="scientific">Cucumis sativus</name>
    <name type="common">Cucumber</name>
    <dbReference type="NCBI Taxonomy" id="3659"/>
    <lineage>
        <taxon>Eukaryota</taxon>
        <taxon>Viridiplantae</taxon>
        <taxon>Streptophyta</taxon>
        <taxon>Embryophyta</taxon>
        <taxon>Tracheophyta</taxon>
        <taxon>Spermatophyta</taxon>
        <taxon>Magnoliopsida</taxon>
        <taxon>eudicotyledons</taxon>
        <taxon>Gunneridae</taxon>
        <taxon>Pentapetalae</taxon>
        <taxon>rosids</taxon>
        <taxon>fabids</taxon>
        <taxon>Cucurbitales</taxon>
        <taxon>Cucurbitaceae</taxon>
        <taxon>Benincaseae</taxon>
        <taxon>Cucumis</taxon>
    </lineage>
</organism>
<proteinExistence type="predicted"/>
<evidence type="ECO:0000256" key="1">
    <source>
        <dbReference type="SAM" id="SignalP"/>
    </source>
</evidence>
<keyword evidence="2" id="KW-0347">Helicase</keyword>
<gene>
    <name evidence="2" type="ORF">Csa_5G623650</name>
</gene>
<protein>
    <submittedName>
        <fullName evidence="2">ATP-dependent RNA helicase DBP7</fullName>
    </submittedName>
</protein>
<dbReference type="AlphaFoldDB" id="A0A0A0KWW0"/>
<dbReference type="EMBL" id="CM002926">
    <property type="protein sequence ID" value="KGN52301.1"/>
    <property type="molecule type" value="Genomic_DNA"/>
</dbReference>
<evidence type="ECO:0000313" key="3">
    <source>
        <dbReference type="Proteomes" id="UP000029981"/>
    </source>
</evidence>
<reference evidence="2 3" key="1">
    <citation type="journal article" date="2009" name="Nat. Genet.">
        <title>The genome of the cucumber, Cucumis sativus L.</title>
        <authorList>
            <person name="Huang S."/>
            <person name="Li R."/>
            <person name="Zhang Z."/>
            <person name="Li L."/>
            <person name="Gu X."/>
            <person name="Fan W."/>
            <person name="Lucas W.J."/>
            <person name="Wang X."/>
            <person name="Xie B."/>
            <person name="Ni P."/>
            <person name="Ren Y."/>
            <person name="Zhu H."/>
            <person name="Li J."/>
            <person name="Lin K."/>
            <person name="Jin W."/>
            <person name="Fei Z."/>
            <person name="Li G."/>
            <person name="Staub J."/>
            <person name="Kilian A."/>
            <person name="van der Vossen E.A."/>
            <person name="Wu Y."/>
            <person name="Guo J."/>
            <person name="He J."/>
            <person name="Jia Z."/>
            <person name="Ren Y."/>
            <person name="Tian G."/>
            <person name="Lu Y."/>
            <person name="Ruan J."/>
            <person name="Qian W."/>
            <person name="Wang M."/>
            <person name="Huang Q."/>
            <person name="Li B."/>
            <person name="Xuan Z."/>
            <person name="Cao J."/>
            <person name="Asan"/>
            <person name="Wu Z."/>
            <person name="Zhang J."/>
            <person name="Cai Q."/>
            <person name="Bai Y."/>
            <person name="Zhao B."/>
            <person name="Han Y."/>
            <person name="Li Y."/>
            <person name="Li X."/>
            <person name="Wang S."/>
            <person name="Shi Q."/>
            <person name="Liu S."/>
            <person name="Cho W.K."/>
            <person name="Kim J.Y."/>
            <person name="Xu Y."/>
            <person name="Heller-Uszynska K."/>
            <person name="Miao H."/>
            <person name="Cheng Z."/>
            <person name="Zhang S."/>
            <person name="Wu J."/>
            <person name="Yang Y."/>
            <person name="Kang H."/>
            <person name="Li M."/>
            <person name="Liang H."/>
            <person name="Ren X."/>
            <person name="Shi Z."/>
            <person name="Wen M."/>
            <person name="Jian M."/>
            <person name="Yang H."/>
            <person name="Zhang G."/>
            <person name="Yang Z."/>
            <person name="Chen R."/>
            <person name="Liu S."/>
            <person name="Li J."/>
            <person name="Ma L."/>
            <person name="Liu H."/>
            <person name="Zhou Y."/>
            <person name="Zhao J."/>
            <person name="Fang X."/>
            <person name="Li G."/>
            <person name="Fang L."/>
            <person name="Li Y."/>
            <person name="Liu D."/>
            <person name="Zheng H."/>
            <person name="Zhang Y."/>
            <person name="Qin N."/>
            <person name="Li Z."/>
            <person name="Yang G."/>
            <person name="Yang S."/>
            <person name="Bolund L."/>
            <person name="Kristiansen K."/>
            <person name="Zheng H."/>
            <person name="Li S."/>
            <person name="Zhang X."/>
            <person name="Yang H."/>
            <person name="Wang J."/>
            <person name="Sun R."/>
            <person name="Zhang B."/>
            <person name="Jiang S."/>
            <person name="Wang J."/>
            <person name="Du Y."/>
            <person name="Li S."/>
        </authorList>
    </citation>
    <scope>NUCLEOTIDE SEQUENCE [LARGE SCALE GENOMIC DNA]</scope>
    <source>
        <strain evidence="3">cv. 9930</strain>
    </source>
</reference>
<feature type="chain" id="PRO_5001965596" evidence="1">
    <location>
        <begin position="24"/>
        <end position="118"/>
    </location>
</feature>
<sequence length="118" mass="13631">MKTACIFLGILLSFLLLVNFCYAAEESVTEFQSGKGAAGVTAKNGEEEDEKFKFLLHHKPYYKKPFLKPIPYKHPFLKKPIPVHPFHKKPIVFEKKPLPVHPFFKKPIDHPPVFHTHP</sequence>
<accession>A0A0A0KWW0</accession>
<keyword evidence="2" id="KW-0067">ATP-binding</keyword>
<keyword evidence="1" id="KW-0732">Signal</keyword>
<reference evidence="2 3" key="3">
    <citation type="journal article" date="2010" name="BMC Genomics">
        <title>Transcriptome sequencing and comparative analysis of cucumber flowers with different sex types.</title>
        <authorList>
            <person name="Guo S."/>
            <person name="Zheng Y."/>
            <person name="Joung J.G."/>
            <person name="Liu S."/>
            <person name="Zhang Z."/>
            <person name="Crasta O.R."/>
            <person name="Sobral B.W."/>
            <person name="Xu Y."/>
            <person name="Huang S."/>
            <person name="Fei Z."/>
        </authorList>
    </citation>
    <scope>NUCLEOTIDE SEQUENCE [LARGE SCALE GENOMIC DNA]</scope>
    <source>
        <strain evidence="3">cv. 9930</strain>
    </source>
</reference>
<keyword evidence="2" id="KW-0547">Nucleotide-binding</keyword>
<dbReference type="OrthoDB" id="10360189at2759"/>
<dbReference type="eggNOG" id="KOG0819">
    <property type="taxonomic scope" value="Eukaryota"/>
</dbReference>
<reference evidence="2 3" key="4">
    <citation type="journal article" date="2011" name="BMC Genomics">
        <title>RNA-Seq improves annotation of protein-coding genes in the cucumber genome.</title>
        <authorList>
            <person name="Li Z."/>
            <person name="Zhang Z."/>
            <person name="Yan P."/>
            <person name="Huang S."/>
            <person name="Fei Z."/>
            <person name="Lin K."/>
        </authorList>
    </citation>
    <scope>NUCLEOTIDE SEQUENCE [LARGE SCALE GENOMIC DNA]</scope>
    <source>
        <strain evidence="3">cv. 9930</strain>
    </source>
</reference>
<reference evidence="2 3" key="2">
    <citation type="journal article" date="2009" name="PLoS ONE">
        <title>An integrated genetic and cytogenetic map of the cucumber genome.</title>
        <authorList>
            <person name="Ren Y."/>
            <person name="Zhang Z."/>
            <person name="Liu J."/>
            <person name="Staub J.E."/>
            <person name="Han Y."/>
            <person name="Cheng Z."/>
            <person name="Li X."/>
            <person name="Lu J."/>
            <person name="Miao H."/>
            <person name="Kang H."/>
            <person name="Xie B."/>
            <person name="Gu X."/>
            <person name="Wang X."/>
            <person name="Du Y."/>
            <person name="Jin W."/>
            <person name="Huang S."/>
        </authorList>
    </citation>
    <scope>NUCLEOTIDE SEQUENCE [LARGE SCALE GENOMIC DNA]</scope>
    <source>
        <strain evidence="3">cv. 9930</strain>
    </source>
</reference>
<keyword evidence="3" id="KW-1185">Reference proteome</keyword>
<dbReference type="GO" id="GO:0004386">
    <property type="term" value="F:helicase activity"/>
    <property type="evidence" value="ECO:0007669"/>
    <property type="project" value="UniProtKB-KW"/>
</dbReference>